<proteinExistence type="predicted"/>
<evidence type="ECO:0008006" key="4">
    <source>
        <dbReference type="Google" id="ProtNLM"/>
    </source>
</evidence>
<dbReference type="InterPro" id="IPR025447">
    <property type="entry name" value="DUF4192"/>
</dbReference>
<organism evidence="2 3">
    <name type="scientific">Nostocoides vanveenii</name>
    <dbReference type="NCBI Taxonomy" id="330835"/>
    <lineage>
        <taxon>Bacteria</taxon>
        <taxon>Bacillati</taxon>
        <taxon>Actinomycetota</taxon>
        <taxon>Actinomycetes</taxon>
        <taxon>Micrococcales</taxon>
        <taxon>Intrasporangiaceae</taxon>
        <taxon>Nostocoides</taxon>
    </lineage>
</organism>
<evidence type="ECO:0000313" key="3">
    <source>
        <dbReference type="Proteomes" id="UP001501475"/>
    </source>
</evidence>
<keyword evidence="3" id="KW-1185">Reference proteome</keyword>
<accession>A0ABP4X012</accession>
<reference evidence="3" key="1">
    <citation type="journal article" date="2019" name="Int. J. Syst. Evol. Microbiol.">
        <title>The Global Catalogue of Microorganisms (GCM) 10K type strain sequencing project: providing services to taxonomists for standard genome sequencing and annotation.</title>
        <authorList>
            <consortium name="The Broad Institute Genomics Platform"/>
            <consortium name="The Broad Institute Genome Sequencing Center for Infectious Disease"/>
            <person name="Wu L."/>
            <person name="Ma J."/>
        </authorList>
    </citation>
    <scope>NUCLEOTIDE SEQUENCE [LARGE SCALE GENOMIC DNA]</scope>
    <source>
        <strain evidence="3">JCM 15591</strain>
    </source>
</reference>
<comment type="caution">
    <text evidence="2">The sequence shown here is derived from an EMBL/GenBank/DDBJ whole genome shotgun (WGS) entry which is preliminary data.</text>
</comment>
<evidence type="ECO:0000256" key="1">
    <source>
        <dbReference type="SAM" id="MobiDB-lite"/>
    </source>
</evidence>
<dbReference type="EMBL" id="BAAAPN010000055">
    <property type="protein sequence ID" value="GAA1764498.1"/>
    <property type="molecule type" value="Genomic_DNA"/>
</dbReference>
<evidence type="ECO:0000313" key="2">
    <source>
        <dbReference type="EMBL" id="GAA1764498.1"/>
    </source>
</evidence>
<dbReference type="Pfam" id="PF13830">
    <property type="entry name" value="DUF4192"/>
    <property type="match status" value="2"/>
</dbReference>
<dbReference type="Proteomes" id="UP001501475">
    <property type="component" value="Unassembled WGS sequence"/>
</dbReference>
<feature type="region of interest" description="Disordered" evidence="1">
    <location>
        <begin position="310"/>
        <end position="329"/>
    </location>
</feature>
<sequence length="329" mass="34143">MILVARLDIPAEISRTSLADRGFGQALDRAAGAGADAVVLVAYDARPAGWLAMDSALALTTRAGLEVLFAALVDGDRWAHVGCDEQEWASSWRAVVAAADCGPVAELVGMGRGVLPDRASAIARLEPDRAFQARLPALSRRQRRTPVLATSWWQAFFDLAQPLDGPDAYNPSPEAVIGLARSLLDRDFRDALLAHLAPGILPLGELPFGAVLRARAVGAGAVGDHSPVADPQAQHLVLARCLLLATRSPEPLSAGPYVVASVLAGRLGDGMTAQAAVEAALLADPVHVLAGLIRQLISIGILPGYRPGAARPGGPGEVSPHAPYGHGVG</sequence>
<name>A0ABP4X012_9MICO</name>
<protein>
    <recommendedName>
        <fullName evidence="4">DUF4192 domain-containing protein</fullName>
    </recommendedName>
</protein>
<gene>
    <name evidence="2" type="ORF">GCM10009810_24410</name>
</gene>